<dbReference type="OrthoDB" id="3763466at2759"/>
<organism evidence="1 2">
    <name type="scientific">Ampelomyces quisqualis</name>
    <name type="common">Powdery mildew agent</name>
    <dbReference type="NCBI Taxonomy" id="50730"/>
    <lineage>
        <taxon>Eukaryota</taxon>
        <taxon>Fungi</taxon>
        <taxon>Dikarya</taxon>
        <taxon>Ascomycota</taxon>
        <taxon>Pezizomycotina</taxon>
        <taxon>Dothideomycetes</taxon>
        <taxon>Pleosporomycetidae</taxon>
        <taxon>Pleosporales</taxon>
        <taxon>Pleosporineae</taxon>
        <taxon>Phaeosphaeriaceae</taxon>
        <taxon>Ampelomyces</taxon>
    </lineage>
</organism>
<keyword evidence="2" id="KW-1185">Reference proteome</keyword>
<evidence type="ECO:0000313" key="1">
    <source>
        <dbReference type="EMBL" id="KAF1912065.1"/>
    </source>
</evidence>
<accession>A0A6A5Q9G4</accession>
<dbReference type="EMBL" id="ML979141">
    <property type="protein sequence ID" value="KAF1912065.1"/>
    <property type="molecule type" value="Genomic_DNA"/>
</dbReference>
<evidence type="ECO:0000313" key="2">
    <source>
        <dbReference type="Proteomes" id="UP000800096"/>
    </source>
</evidence>
<sequence length="266" mass="30926">MAPISKPSTSLGLALDGLFDLARRRASSQQSSEQVINQLTSGLPEVKQHKQVVRSIEASIFNLADTYARAWQLGFAQNILQYLPRELRDMVYKKLMSLHNPNENQEVTHRHVDEHHPSALDTTRRFQITGYPHWFDLSFMGTQFLTELSAKFYFDKKFTLKHPKELHDFLYTDRFGTSGLELLKVLAENGFHPTIILRVDCFQNNHGAKFAEVLGNLVYDLKQTGCVLHIEDKYRHRKNAFQFDYSMTKKIWKKAIRENSAFVSYR</sequence>
<protein>
    <submittedName>
        <fullName evidence="1">Uncharacterized protein</fullName>
    </submittedName>
</protein>
<proteinExistence type="predicted"/>
<dbReference type="AlphaFoldDB" id="A0A6A5Q9G4"/>
<name>A0A6A5Q9G4_AMPQU</name>
<gene>
    <name evidence="1" type="ORF">BDU57DRAFT_564706</name>
</gene>
<dbReference type="Proteomes" id="UP000800096">
    <property type="component" value="Unassembled WGS sequence"/>
</dbReference>
<reference evidence="1" key="1">
    <citation type="journal article" date="2020" name="Stud. Mycol.">
        <title>101 Dothideomycetes genomes: a test case for predicting lifestyles and emergence of pathogens.</title>
        <authorList>
            <person name="Haridas S."/>
            <person name="Albert R."/>
            <person name="Binder M."/>
            <person name="Bloem J."/>
            <person name="Labutti K."/>
            <person name="Salamov A."/>
            <person name="Andreopoulos B."/>
            <person name="Baker S."/>
            <person name="Barry K."/>
            <person name="Bills G."/>
            <person name="Bluhm B."/>
            <person name="Cannon C."/>
            <person name="Castanera R."/>
            <person name="Culley D."/>
            <person name="Daum C."/>
            <person name="Ezra D."/>
            <person name="Gonzalez J."/>
            <person name="Henrissat B."/>
            <person name="Kuo A."/>
            <person name="Liang C."/>
            <person name="Lipzen A."/>
            <person name="Lutzoni F."/>
            <person name="Magnuson J."/>
            <person name="Mondo S."/>
            <person name="Nolan M."/>
            <person name="Ohm R."/>
            <person name="Pangilinan J."/>
            <person name="Park H.-J."/>
            <person name="Ramirez L."/>
            <person name="Alfaro M."/>
            <person name="Sun H."/>
            <person name="Tritt A."/>
            <person name="Yoshinaga Y."/>
            <person name="Zwiers L.-H."/>
            <person name="Turgeon B."/>
            <person name="Goodwin S."/>
            <person name="Spatafora J."/>
            <person name="Crous P."/>
            <person name="Grigoriev I."/>
        </authorList>
    </citation>
    <scope>NUCLEOTIDE SEQUENCE</scope>
    <source>
        <strain evidence="1">HMLAC05119</strain>
    </source>
</reference>